<proteinExistence type="inferred from homology"/>
<feature type="compositionally biased region" description="Polar residues" evidence="5">
    <location>
        <begin position="1"/>
        <end position="17"/>
    </location>
</feature>
<dbReference type="GO" id="GO:0009267">
    <property type="term" value="P:cellular response to starvation"/>
    <property type="evidence" value="ECO:0007669"/>
    <property type="project" value="TreeGrafter"/>
</dbReference>
<sequence>MRPEYGSTSRTASQTNGHRAKQDVMRTKFLLLGMRRSGKTSIQEVLFNNLPAKQTFYLERTTRITKYPYDTVVPLEIWDCPGDMNMDQLEVTLSQFATLIFVIDIQDLYQPSITKLVNMVVSAYNESPRINLEVFVHKADTLSEEYRMENWRYIQQRILDELGDISPEYEQMIPINFHLTSIHDHTLHDAFSRTLHKSIESLPYLEDLLNVFCTNSQSSKAFLFDINSRLYVATDASPVDAPTHSLCNDYLLMLNSFGPLYKSITASQSRHKPPSPPPTATPTASLPSSPRLSSGPNSTPSSAPRSPLLSSRTPPTATPAPATPTKPDADQPPPTNGNATAKALFYPSASATLAPSAVGVPTGTTLTYHVVTKRLALLALLPTAVWEQRRGLVEYNVVFFREGVQEICDVEEEVRGGR</sequence>
<keyword evidence="2 4" id="KW-0547">Nucleotide-binding</keyword>
<feature type="compositionally biased region" description="Low complexity" evidence="5">
    <location>
        <begin position="281"/>
        <end position="315"/>
    </location>
</feature>
<dbReference type="Gene3D" id="3.30.450.190">
    <property type="match status" value="1"/>
</dbReference>
<accession>S8E8P3</accession>
<dbReference type="Pfam" id="PF04670">
    <property type="entry name" value="Gtr1_RagA"/>
    <property type="match status" value="1"/>
</dbReference>
<organism evidence="6 7">
    <name type="scientific">Fomitopsis schrenkii</name>
    <name type="common">Brown rot fungus</name>
    <dbReference type="NCBI Taxonomy" id="2126942"/>
    <lineage>
        <taxon>Eukaryota</taxon>
        <taxon>Fungi</taxon>
        <taxon>Dikarya</taxon>
        <taxon>Basidiomycota</taxon>
        <taxon>Agaricomycotina</taxon>
        <taxon>Agaricomycetes</taxon>
        <taxon>Polyporales</taxon>
        <taxon>Fomitopsis</taxon>
    </lineage>
</organism>
<dbReference type="Proteomes" id="UP000015241">
    <property type="component" value="Unassembled WGS sequence"/>
</dbReference>
<dbReference type="GO" id="GO:1904263">
    <property type="term" value="P:positive regulation of TORC1 signaling"/>
    <property type="evidence" value="ECO:0007669"/>
    <property type="project" value="TreeGrafter"/>
</dbReference>
<reference evidence="6 7" key="1">
    <citation type="journal article" date="2012" name="Science">
        <title>The Paleozoic origin of enzymatic lignin decomposition reconstructed from 31 fungal genomes.</title>
        <authorList>
            <person name="Floudas D."/>
            <person name="Binder M."/>
            <person name="Riley R."/>
            <person name="Barry K."/>
            <person name="Blanchette R.A."/>
            <person name="Henrissat B."/>
            <person name="Martinez A.T."/>
            <person name="Otillar R."/>
            <person name="Spatafora J.W."/>
            <person name="Yadav J.S."/>
            <person name="Aerts A."/>
            <person name="Benoit I."/>
            <person name="Boyd A."/>
            <person name="Carlson A."/>
            <person name="Copeland A."/>
            <person name="Coutinho P.M."/>
            <person name="de Vries R.P."/>
            <person name="Ferreira P."/>
            <person name="Findley K."/>
            <person name="Foster B."/>
            <person name="Gaskell J."/>
            <person name="Glotzer D."/>
            <person name="Gorecki P."/>
            <person name="Heitman J."/>
            <person name="Hesse C."/>
            <person name="Hori C."/>
            <person name="Igarashi K."/>
            <person name="Jurgens J.A."/>
            <person name="Kallen N."/>
            <person name="Kersten P."/>
            <person name="Kohler A."/>
            <person name="Kuees U."/>
            <person name="Kumar T.K.A."/>
            <person name="Kuo A."/>
            <person name="LaButti K."/>
            <person name="Larrondo L.F."/>
            <person name="Lindquist E."/>
            <person name="Ling A."/>
            <person name="Lombard V."/>
            <person name="Lucas S."/>
            <person name="Lundell T."/>
            <person name="Martin R."/>
            <person name="McLaughlin D.J."/>
            <person name="Morgenstern I."/>
            <person name="Morin E."/>
            <person name="Murat C."/>
            <person name="Nagy L.G."/>
            <person name="Nolan M."/>
            <person name="Ohm R.A."/>
            <person name="Patyshakuliyeva A."/>
            <person name="Rokas A."/>
            <person name="Ruiz-Duenas F.J."/>
            <person name="Sabat G."/>
            <person name="Salamov A."/>
            <person name="Samejima M."/>
            <person name="Schmutz J."/>
            <person name="Slot J.C."/>
            <person name="St John F."/>
            <person name="Stenlid J."/>
            <person name="Sun H."/>
            <person name="Sun S."/>
            <person name="Syed K."/>
            <person name="Tsang A."/>
            <person name="Wiebenga A."/>
            <person name="Young D."/>
            <person name="Pisabarro A."/>
            <person name="Eastwood D.C."/>
            <person name="Martin F."/>
            <person name="Cullen D."/>
            <person name="Grigoriev I.V."/>
            <person name="Hibbett D.S."/>
        </authorList>
    </citation>
    <scope>NUCLEOTIDE SEQUENCE</scope>
    <source>
        <strain evidence="7">FP-58527</strain>
    </source>
</reference>
<dbReference type="InterPro" id="IPR027417">
    <property type="entry name" value="P-loop_NTPase"/>
</dbReference>
<gene>
    <name evidence="6" type="ORF">FOMPIDRAFT_1029870</name>
</gene>
<dbReference type="GO" id="GO:0000329">
    <property type="term" value="C:fungal-type vacuole membrane"/>
    <property type="evidence" value="ECO:0007669"/>
    <property type="project" value="TreeGrafter"/>
</dbReference>
<feature type="region of interest" description="Disordered" evidence="5">
    <location>
        <begin position="1"/>
        <end position="21"/>
    </location>
</feature>
<dbReference type="FunCoup" id="S8E8P3">
    <property type="interactions" value="375"/>
</dbReference>
<evidence type="ECO:0000256" key="3">
    <source>
        <dbReference type="ARBA" id="ARBA00023134"/>
    </source>
</evidence>
<dbReference type="HOGENOM" id="CLU_047421_0_0_1"/>
<evidence type="ECO:0000256" key="4">
    <source>
        <dbReference type="RuleBase" id="RU367014"/>
    </source>
</evidence>
<dbReference type="GO" id="GO:0005525">
    <property type="term" value="F:GTP binding"/>
    <property type="evidence" value="ECO:0007669"/>
    <property type="project" value="UniProtKB-UniRule"/>
</dbReference>
<dbReference type="EMBL" id="KE504142">
    <property type="protein sequence ID" value="EPT01372.1"/>
    <property type="molecule type" value="Genomic_DNA"/>
</dbReference>
<dbReference type="STRING" id="743788.S8E8P3"/>
<evidence type="ECO:0000256" key="5">
    <source>
        <dbReference type="SAM" id="MobiDB-lite"/>
    </source>
</evidence>
<evidence type="ECO:0000313" key="7">
    <source>
        <dbReference type="Proteomes" id="UP000015241"/>
    </source>
</evidence>
<dbReference type="GO" id="GO:1990131">
    <property type="term" value="C:Gtr1-Gtr2 GTPase complex"/>
    <property type="evidence" value="ECO:0007669"/>
    <property type="project" value="UniProtKB-UniRule"/>
</dbReference>
<dbReference type="PANTHER" id="PTHR11259:SF2">
    <property type="entry name" value="GH16429P"/>
    <property type="match status" value="1"/>
</dbReference>
<dbReference type="eggNOG" id="KOG3887">
    <property type="taxonomic scope" value="Eukaryota"/>
</dbReference>
<dbReference type="GO" id="GO:0010507">
    <property type="term" value="P:negative regulation of autophagy"/>
    <property type="evidence" value="ECO:0007669"/>
    <property type="project" value="TreeGrafter"/>
</dbReference>
<name>S8E8P3_FOMSC</name>
<keyword evidence="7" id="KW-1185">Reference proteome</keyword>
<dbReference type="InterPro" id="IPR006762">
    <property type="entry name" value="Gtr1_RagA"/>
</dbReference>
<evidence type="ECO:0000256" key="1">
    <source>
        <dbReference type="ARBA" id="ARBA00007756"/>
    </source>
</evidence>
<dbReference type="PANTHER" id="PTHR11259">
    <property type="entry name" value="RAS-RELATED GTP BINDING RAG/GTR YEAST"/>
    <property type="match status" value="1"/>
</dbReference>
<evidence type="ECO:0000256" key="2">
    <source>
        <dbReference type="ARBA" id="ARBA00022741"/>
    </source>
</evidence>
<dbReference type="GO" id="GO:0003924">
    <property type="term" value="F:GTPase activity"/>
    <property type="evidence" value="ECO:0007669"/>
    <property type="project" value="UniProtKB-UniRule"/>
</dbReference>
<comment type="subunit">
    <text evidence="4">Component of the GSE complex.</text>
</comment>
<comment type="function">
    <text evidence="4">GTPase involved in activation of the TORC1 signaling pathway, which promotes growth and represses autophagy in nutrient-rich conditions.</text>
</comment>
<evidence type="ECO:0000313" key="6">
    <source>
        <dbReference type="EMBL" id="EPT01372.1"/>
    </source>
</evidence>
<dbReference type="SUPFAM" id="SSF52540">
    <property type="entry name" value="P-loop containing nucleoside triphosphate hydrolases"/>
    <property type="match status" value="1"/>
</dbReference>
<comment type="similarity">
    <text evidence="1 4">Belongs to the GTR/RAG GTP-binding protein family.</text>
</comment>
<dbReference type="Gene3D" id="3.40.50.300">
    <property type="entry name" value="P-loop containing nucleotide triphosphate hydrolases"/>
    <property type="match status" value="1"/>
</dbReference>
<keyword evidence="3 4" id="KW-0342">GTP-binding</keyword>
<feature type="region of interest" description="Disordered" evidence="5">
    <location>
        <begin position="266"/>
        <end position="341"/>
    </location>
</feature>
<dbReference type="InParanoid" id="S8E8P3"/>
<feature type="compositionally biased region" description="Pro residues" evidence="5">
    <location>
        <begin position="316"/>
        <end position="335"/>
    </location>
</feature>
<dbReference type="AlphaFoldDB" id="S8E8P3"/>
<protein>
    <recommendedName>
        <fullName evidence="4">GTP-binding protein</fullName>
    </recommendedName>
</protein>
<dbReference type="GO" id="GO:0005634">
    <property type="term" value="C:nucleus"/>
    <property type="evidence" value="ECO:0007669"/>
    <property type="project" value="TreeGrafter"/>
</dbReference>
<dbReference type="OrthoDB" id="26136at2759"/>